<gene>
    <name evidence="2" type="ORF">SEVIR_1G102150v2</name>
</gene>
<evidence type="ECO:0000313" key="2">
    <source>
        <dbReference type="EMBL" id="TKW38257.1"/>
    </source>
</evidence>
<evidence type="ECO:0000313" key="3">
    <source>
        <dbReference type="Proteomes" id="UP000298652"/>
    </source>
</evidence>
<dbReference type="Proteomes" id="UP000298652">
    <property type="component" value="Chromosome 1"/>
</dbReference>
<protein>
    <recommendedName>
        <fullName evidence="1">L-gulonolactone oxidase 2-like C-terminal domain-containing protein</fullName>
    </recommendedName>
</protein>
<feature type="domain" description="L-gulonolactone oxidase 2-like C-terminal" evidence="1">
    <location>
        <begin position="45"/>
        <end position="65"/>
    </location>
</feature>
<dbReference type="AlphaFoldDB" id="A0A4U6WJG2"/>
<evidence type="ECO:0000259" key="1">
    <source>
        <dbReference type="Pfam" id="PF22906"/>
    </source>
</evidence>
<keyword evidence="3" id="KW-1185">Reference proteome</keyword>
<dbReference type="Gramene" id="TKW38257">
    <property type="protein sequence ID" value="TKW38257"/>
    <property type="gene ID" value="SEVIR_1G102150v2"/>
</dbReference>
<name>A0A4U6WJG2_SETVI</name>
<sequence>MAAFMAVKRPFDPDEQFSSEWSDAVLGIGGGVSVVTGEGRVHDGMKGLRACSQDSHCAPSKGYFAGRAGCTRRSGCASDPA</sequence>
<dbReference type="InterPro" id="IPR055154">
    <property type="entry name" value="GULLO2-like_C"/>
</dbReference>
<proteinExistence type="predicted"/>
<reference evidence="2" key="1">
    <citation type="submission" date="2019-03" db="EMBL/GenBank/DDBJ databases">
        <title>WGS assembly of Setaria viridis.</title>
        <authorList>
            <person name="Huang P."/>
            <person name="Jenkins J."/>
            <person name="Grimwood J."/>
            <person name="Barry K."/>
            <person name="Healey A."/>
            <person name="Mamidi S."/>
            <person name="Sreedasyam A."/>
            <person name="Shu S."/>
            <person name="Feldman M."/>
            <person name="Wu J."/>
            <person name="Yu Y."/>
            <person name="Chen C."/>
            <person name="Johnson J."/>
            <person name="Rokhsar D."/>
            <person name="Baxter I."/>
            <person name="Schmutz J."/>
            <person name="Brutnell T."/>
            <person name="Kellogg E."/>
        </authorList>
    </citation>
    <scope>NUCLEOTIDE SEQUENCE [LARGE SCALE GENOMIC DNA]</scope>
</reference>
<dbReference type="EMBL" id="CM016552">
    <property type="protein sequence ID" value="TKW38257.1"/>
    <property type="molecule type" value="Genomic_DNA"/>
</dbReference>
<accession>A0A4U6WJG2</accession>
<dbReference type="OMA" id="KGYFAGR"/>
<dbReference type="Pfam" id="PF22906">
    <property type="entry name" value="GULLO2-like_3rd"/>
    <property type="match status" value="1"/>
</dbReference>
<organism evidence="2 3">
    <name type="scientific">Setaria viridis</name>
    <name type="common">Green bristlegrass</name>
    <name type="synonym">Setaria italica subsp. viridis</name>
    <dbReference type="NCBI Taxonomy" id="4556"/>
    <lineage>
        <taxon>Eukaryota</taxon>
        <taxon>Viridiplantae</taxon>
        <taxon>Streptophyta</taxon>
        <taxon>Embryophyta</taxon>
        <taxon>Tracheophyta</taxon>
        <taxon>Spermatophyta</taxon>
        <taxon>Magnoliopsida</taxon>
        <taxon>Liliopsida</taxon>
        <taxon>Poales</taxon>
        <taxon>Poaceae</taxon>
        <taxon>PACMAD clade</taxon>
        <taxon>Panicoideae</taxon>
        <taxon>Panicodae</taxon>
        <taxon>Paniceae</taxon>
        <taxon>Cenchrinae</taxon>
        <taxon>Setaria</taxon>
    </lineage>
</organism>